<feature type="region of interest" description="Disordered" evidence="3">
    <location>
        <begin position="1"/>
        <end position="32"/>
    </location>
</feature>
<keyword evidence="1" id="KW-0677">Repeat</keyword>
<feature type="coiled-coil region" evidence="2">
    <location>
        <begin position="92"/>
        <end position="119"/>
    </location>
</feature>
<keyword evidence="2" id="KW-0175">Coiled coil</keyword>
<organism evidence="4 5">
    <name type="scientific">Liparis tanakae</name>
    <name type="common">Tanaka's snailfish</name>
    <dbReference type="NCBI Taxonomy" id="230148"/>
    <lineage>
        <taxon>Eukaryota</taxon>
        <taxon>Metazoa</taxon>
        <taxon>Chordata</taxon>
        <taxon>Craniata</taxon>
        <taxon>Vertebrata</taxon>
        <taxon>Euteleostomi</taxon>
        <taxon>Actinopterygii</taxon>
        <taxon>Neopterygii</taxon>
        <taxon>Teleostei</taxon>
        <taxon>Neoteleostei</taxon>
        <taxon>Acanthomorphata</taxon>
        <taxon>Eupercaria</taxon>
        <taxon>Perciformes</taxon>
        <taxon>Cottioidei</taxon>
        <taxon>Cottales</taxon>
        <taxon>Liparidae</taxon>
        <taxon>Liparis</taxon>
    </lineage>
</organism>
<proteinExistence type="predicted"/>
<dbReference type="PANTHER" id="PTHR12587:SF15">
    <property type="entry name" value="LIPRIN-ALPHA-1"/>
    <property type="match status" value="1"/>
</dbReference>
<dbReference type="InterPro" id="IPR029515">
    <property type="entry name" value="Liprin"/>
</dbReference>
<evidence type="ECO:0000256" key="2">
    <source>
        <dbReference type="SAM" id="Coils"/>
    </source>
</evidence>
<dbReference type="GO" id="GO:0050808">
    <property type="term" value="P:synapse organization"/>
    <property type="evidence" value="ECO:0007669"/>
    <property type="project" value="TreeGrafter"/>
</dbReference>
<dbReference type="AlphaFoldDB" id="A0A4Z2EU85"/>
<dbReference type="OrthoDB" id="2132119at2759"/>
<feature type="compositionally biased region" description="Low complexity" evidence="3">
    <location>
        <begin position="137"/>
        <end position="148"/>
    </location>
</feature>
<evidence type="ECO:0000256" key="1">
    <source>
        <dbReference type="ARBA" id="ARBA00022737"/>
    </source>
</evidence>
<dbReference type="GO" id="GO:0048786">
    <property type="term" value="C:presynaptic active zone"/>
    <property type="evidence" value="ECO:0007669"/>
    <property type="project" value="TreeGrafter"/>
</dbReference>
<reference evidence="4 5" key="1">
    <citation type="submission" date="2019-03" db="EMBL/GenBank/DDBJ databases">
        <title>First draft genome of Liparis tanakae, snailfish: a comprehensive survey of snailfish specific genes.</title>
        <authorList>
            <person name="Kim W."/>
            <person name="Song I."/>
            <person name="Jeong J.-H."/>
            <person name="Kim D."/>
            <person name="Kim S."/>
            <person name="Ryu S."/>
            <person name="Song J.Y."/>
            <person name="Lee S.K."/>
        </authorList>
    </citation>
    <scope>NUCLEOTIDE SEQUENCE [LARGE SCALE GENOMIC DNA]</scope>
    <source>
        <tissue evidence="4">Muscle</tissue>
    </source>
</reference>
<protein>
    <submittedName>
        <fullName evidence="4">Liprin-alpha-1</fullName>
    </submittedName>
</protein>
<feature type="region of interest" description="Disordered" evidence="3">
    <location>
        <begin position="130"/>
        <end position="168"/>
    </location>
</feature>
<keyword evidence="5" id="KW-1185">Reference proteome</keyword>
<sequence length="211" mass="23183">METMRAESDQSRSRSNSLLHGRSQLGSTPDFRYPVQTLNEQEWERMQQASVLASVAQAFEGDLEASDLEDEALFGSVDLLSPGGQADAQTLALMLQEQLDAINNEIRMIQEEKENTAIRAEEIEYRVGDGLGGGHYRSTGSTPPSLGGSPPGSGGSTPRRVPRSPNRELDRMGVMTLADHEFLCLKSIGSELSQLFCHVTRINQSELYLLL</sequence>
<evidence type="ECO:0000256" key="3">
    <source>
        <dbReference type="SAM" id="MobiDB-lite"/>
    </source>
</evidence>
<comment type="caution">
    <text evidence="4">The sequence shown here is derived from an EMBL/GenBank/DDBJ whole genome shotgun (WGS) entry which is preliminary data.</text>
</comment>
<dbReference type="EMBL" id="SRLO01002848">
    <property type="protein sequence ID" value="TNN32200.1"/>
    <property type="molecule type" value="Genomic_DNA"/>
</dbReference>
<evidence type="ECO:0000313" key="4">
    <source>
        <dbReference type="EMBL" id="TNN32200.1"/>
    </source>
</evidence>
<dbReference type="PANTHER" id="PTHR12587">
    <property type="entry name" value="LAR INTERACTING PROTEIN LIP -RELATED PROTEIN"/>
    <property type="match status" value="1"/>
</dbReference>
<name>A0A4Z2EU85_9TELE</name>
<evidence type="ECO:0000313" key="5">
    <source>
        <dbReference type="Proteomes" id="UP000314294"/>
    </source>
</evidence>
<dbReference type="Proteomes" id="UP000314294">
    <property type="component" value="Unassembled WGS sequence"/>
</dbReference>
<accession>A0A4Z2EU85</accession>
<feature type="compositionally biased region" description="Basic and acidic residues" evidence="3">
    <location>
        <begin position="1"/>
        <end position="12"/>
    </location>
</feature>
<gene>
    <name evidence="4" type="primary">PPFIA1_0</name>
    <name evidence="4" type="ORF">EYF80_057641</name>
</gene>